<sequence>MPVSVNGGEAINFLFDTGVKSNIFFSKTIADELGMEYTRKLNLVGADGQTVLSASVSPNNHFDLGQIEGIYQAALVLDEDFLELEKVIGIPIYGVIGHEFFKNNPVKIDYDNAEVSFYRTSALRWKPLGFRSMPMELIGNKPYINTTIRQIAGPEMTAKLLIDTGANHGLLLNRETTEQIVLPPMTLETDLGRSLGGDLFGLVGRVRRIDIQGLKFRGVITSYPDQTEFSDVIVETGRQGSLGAELLNRIKIIFDYPRERLLLKKGAKFSDEFDYDMSGLMVRVSSAEDKRFYVSQVRENSPADRQGIQLFDEIIAINKVPAYFWELADITKLFRSEEGRVITLDLLRGSGNEEEPPENLRITFVLKKQL</sequence>
<proteinExistence type="predicted"/>
<dbReference type="InterPro" id="IPR021109">
    <property type="entry name" value="Peptidase_aspartic_dom_sf"/>
</dbReference>
<dbReference type="Gene3D" id="2.40.70.10">
    <property type="entry name" value="Acid Proteases"/>
    <property type="match status" value="2"/>
</dbReference>
<name>R7ZRP2_9BACT</name>
<dbReference type="InterPro" id="IPR041489">
    <property type="entry name" value="PDZ_6"/>
</dbReference>
<dbReference type="Proteomes" id="UP000013909">
    <property type="component" value="Unassembled WGS sequence"/>
</dbReference>
<comment type="caution">
    <text evidence="2">The sequence shown here is derived from an EMBL/GenBank/DDBJ whole genome shotgun (WGS) entry which is preliminary data.</text>
</comment>
<accession>R7ZRP2</accession>
<dbReference type="Pfam" id="PF13650">
    <property type="entry name" value="Asp_protease_2"/>
    <property type="match status" value="2"/>
</dbReference>
<evidence type="ECO:0000259" key="1">
    <source>
        <dbReference type="SMART" id="SM00228"/>
    </source>
</evidence>
<dbReference type="SUPFAM" id="SSF50156">
    <property type="entry name" value="PDZ domain-like"/>
    <property type="match status" value="1"/>
</dbReference>
<dbReference type="Gene3D" id="2.30.42.10">
    <property type="match status" value="1"/>
</dbReference>
<gene>
    <name evidence="2" type="ORF">ADIS_2661</name>
</gene>
<dbReference type="Pfam" id="PF17820">
    <property type="entry name" value="PDZ_6"/>
    <property type="match status" value="1"/>
</dbReference>
<reference evidence="2 3" key="1">
    <citation type="submission" date="2013-02" db="EMBL/GenBank/DDBJ databases">
        <title>A novel strain isolated from Lonar lake, Maharashtra, India.</title>
        <authorList>
            <person name="Singh A."/>
        </authorList>
    </citation>
    <scope>NUCLEOTIDE SEQUENCE [LARGE SCALE GENOMIC DNA]</scope>
    <source>
        <strain evidence="2 3">AK24</strain>
    </source>
</reference>
<protein>
    <recommendedName>
        <fullName evidence="1">PDZ domain-containing protein</fullName>
    </recommendedName>
</protein>
<evidence type="ECO:0000313" key="3">
    <source>
        <dbReference type="Proteomes" id="UP000013909"/>
    </source>
</evidence>
<dbReference type="InterPro" id="IPR036034">
    <property type="entry name" value="PDZ_sf"/>
</dbReference>
<dbReference type="STRING" id="1232681.ADIS_2661"/>
<dbReference type="InterPro" id="IPR001478">
    <property type="entry name" value="PDZ"/>
</dbReference>
<evidence type="ECO:0000313" key="2">
    <source>
        <dbReference type="EMBL" id="EON76790.1"/>
    </source>
</evidence>
<dbReference type="AlphaFoldDB" id="R7ZRP2"/>
<feature type="domain" description="PDZ" evidence="1">
    <location>
        <begin position="278"/>
        <end position="350"/>
    </location>
</feature>
<dbReference type="SMART" id="SM00228">
    <property type="entry name" value="PDZ"/>
    <property type="match status" value="1"/>
</dbReference>
<organism evidence="2 3">
    <name type="scientific">Lunatimonas lonarensis</name>
    <dbReference type="NCBI Taxonomy" id="1232681"/>
    <lineage>
        <taxon>Bacteria</taxon>
        <taxon>Pseudomonadati</taxon>
        <taxon>Bacteroidota</taxon>
        <taxon>Cytophagia</taxon>
        <taxon>Cytophagales</taxon>
        <taxon>Cyclobacteriaceae</taxon>
    </lineage>
</organism>
<dbReference type="EMBL" id="AQHR01000073">
    <property type="protein sequence ID" value="EON76790.1"/>
    <property type="molecule type" value="Genomic_DNA"/>
</dbReference>
<keyword evidence="3" id="KW-1185">Reference proteome</keyword>